<proteinExistence type="predicted"/>
<protein>
    <submittedName>
        <fullName evidence="2">6545_t:CDS:1</fullName>
    </submittedName>
</protein>
<reference evidence="2 3" key="1">
    <citation type="submission" date="2021-06" db="EMBL/GenBank/DDBJ databases">
        <authorList>
            <person name="Kallberg Y."/>
            <person name="Tangrot J."/>
            <person name="Rosling A."/>
        </authorList>
    </citation>
    <scope>NUCLEOTIDE SEQUENCE [LARGE SCALE GENOMIC DNA]</scope>
    <source>
        <strain evidence="2 3">120-4 pot B 10/14</strain>
    </source>
</reference>
<sequence>MNITSQPNLETGPEKGNREDIEVTVESNSTETSNKEMQIEEEVNPQQKNAYNENKQVEGKRLYSQAAKQSVARENRK</sequence>
<evidence type="ECO:0000313" key="2">
    <source>
        <dbReference type="EMBL" id="CAG8793389.1"/>
    </source>
</evidence>
<evidence type="ECO:0000256" key="1">
    <source>
        <dbReference type="SAM" id="MobiDB-lite"/>
    </source>
</evidence>
<feature type="compositionally biased region" description="Polar residues" evidence="1">
    <location>
        <begin position="44"/>
        <end position="54"/>
    </location>
</feature>
<gene>
    <name evidence="2" type="ORF">GMARGA_LOCUS21606</name>
</gene>
<dbReference type="Proteomes" id="UP000789901">
    <property type="component" value="Unassembled WGS sequence"/>
</dbReference>
<accession>A0ABN7VQW6</accession>
<name>A0ABN7VQW6_GIGMA</name>
<feature type="compositionally biased region" description="Basic and acidic residues" evidence="1">
    <location>
        <begin position="12"/>
        <end position="21"/>
    </location>
</feature>
<organism evidence="2 3">
    <name type="scientific">Gigaspora margarita</name>
    <dbReference type="NCBI Taxonomy" id="4874"/>
    <lineage>
        <taxon>Eukaryota</taxon>
        <taxon>Fungi</taxon>
        <taxon>Fungi incertae sedis</taxon>
        <taxon>Mucoromycota</taxon>
        <taxon>Glomeromycotina</taxon>
        <taxon>Glomeromycetes</taxon>
        <taxon>Diversisporales</taxon>
        <taxon>Gigasporaceae</taxon>
        <taxon>Gigaspora</taxon>
    </lineage>
</organism>
<dbReference type="EMBL" id="CAJVQB010020089">
    <property type="protein sequence ID" value="CAG8793389.1"/>
    <property type="molecule type" value="Genomic_DNA"/>
</dbReference>
<evidence type="ECO:0000313" key="3">
    <source>
        <dbReference type="Proteomes" id="UP000789901"/>
    </source>
</evidence>
<feature type="region of interest" description="Disordered" evidence="1">
    <location>
        <begin position="1"/>
        <end position="77"/>
    </location>
</feature>
<comment type="caution">
    <text evidence="2">The sequence shown here is derived from an EMBL/GenBank/DDBJ whole genome shotgun (WGS) entry which is preliminary data.</text>
</comment>
<keyword evidence="3" id="KW-1185">Reference proteome</keyword>
<feature type="non-terminal residue" evidence="2">
    <location>
        <position position="77"/>
    </location>
</feature>